<evidence type="ECO:0000259" key="8">
    <source>
        <dbReference type="PROSITE" id="PS50119"/>
    </source>
</evidence>
<evidence type="ECO:0008006" key="11">
    <source>
        <dbReference type="Google" id="ProtNLM"/>
    </source>
</evidence>
<dbReference type="AlphaFoldDB" id="A0A8B6FH19"/>
<protein>
    <recommendedName>
        <fullName evidence="11">TRIM56</fullName>
    </recommendedName>
</protein>
<evidence type="ECO:0000256" key="5">
    <source>
        <dbReference type="SAM" id="Coils"/>
    </source>
</evidence>
<keyword evidence="2 4" id="KW-0863">Zinc-finger</keyword>
<dbReference type="OrthoDB" id="6049135at2759"/>
<evidence type="ECO:0000313" key="10">
    <source>
        <dbReference type="Proteomes" id="UP000596742"/>
    </source>
</evidence>
<feature type="compositionally biased region" description="Basic and acidic residues" evidence="6">
    <location>
        <begin position="421"/>
        <end position="446"/>
    </location>
</feature>
<gene>
    <name evidence="9" type="ORF">MGAL_10B016713</name>
</gene>
<dbReference type="PROSITE" id="PS50089">
    <property type="entry name" value="ZF_RING_2"/>
    <property type="match status" value="1"/>
</dbReference>
<feature type="region of interest" description="Disordered" evidence="6">
    <location>
        <begin position="481"/>
        <end position="524"/>
    </location>
</feature>
<keyword evidence="10" id="KW-1185">Reference proteome</keyword>
<dbReference type="InterPro" id="IPR001841">
    <property type="entry name" value="Znf_RING"/>
</dbReference>
<feature type="domain" description="B box-type" evidence="8">
    <location>
        <begin position="110"/>
        <end position="161"/>
    </location>
</feature>
<evidence type="ECO:0000256" key="1">
    <source>
        <dbReference type="ARBA" id="ARBA00022723"/>
    </source>
</evidence>
<dbReference type="Gene3D" id="3.30.160.60">
    <property type="entry name" value="Classic Zinc Finger"/>
    <property type="match status" value="1"/>
</dbReference>
<accession>A0A8B6FH19</accession>
<dbReference type="SUPFAM" id="SSF57850">
    <property type="entry name" value="RING/U-box"/>
    <property type="match status" value="1"/>
</dbReference>
<evidence type="ECO:0000259" key="7">
    <source>
        <dbReference type="PROSITE" id="PS50089"/>
    </source>
</evidence>
<dbReference type="SMART" id="SM00184">
    <property type="entry name" value="RING"/>
    <property type="match status" value="1"/>
</dbReference>
<feature type="region of interest" description="Disordered" evidence="6">
    <location>
        <begin position="421"/>
        <end position="448"/>
    </location>
</feature>
<dbReference type="InterPro" id="IPR027370">
    <property type="entry name" value="Znf-RING_euk"/>
</dbReference>
<dbReference type="PROSITE" id="PS00518">
    <property type="entry name" value="ZF_RING_1"/>
    <property type="match status" value="1"/>
</dbReference>
<dbReference type="InterPro" id="IPR000315">
    <property type="entry name" value="Znf_B-box"/>
</dbReference>
<feature type="coiled-coil region" evidence="5">
    <location>
        <begin position="240"/>
        <end position="285"/>
    </location>
</feature>
<keyword evidence="3" id="KW-0862">Zinc</keyword>
<keyword evidence="5" id="KW-0175">Coiled coil</keyword>
<dbReference type="InterPro" id="IPR013083">
    <property type="entry name" value="Znf_RING/FYVE/PHD"/>
</dbReference>
<dbReference type="PANTHER" id="PTHR25462:SF296">
    <property type="entry name" value="MEIOTIC P26, ISOFORM F"/>
    <property type="match status" value="1"/>
</dbReference>
<dbReference type="Proteomes" id="UP000596742">
    <property type="component" value="Unassembled WGS sequence"/>
</dbReference>
<keyword evidence="1" id="KW-0479">Metal-binding</keyword>
<dbReference type="CDD" id="cd19757">
    <property type="entry name" value="Bbox1"/>
    <property type="match status" value="1"/>
</dbReference>
<feature type="compositionally biased region" description="Basic residues" evidence="6">
    <location>
        <begin position="499"/>
        <end position="524"/>
    </location>
</feature>
<proteinExistence type="predicted"/>
<dbReference type="InterPro" id="IPR047153">
    <property type="entry name" value="TRIM45/56/19-like"/>
</dbReference>
<dbReference type="InterPro" id="IPR017907">
    <property type="entry name" value="Znf_RING_CS"/>
</dbReference>
<organism evidence="9 10">
    <name type="scientific">Mytilus galloprovincialis</name>
    <name type="common">Mediterranean mussel</name>
    <dbReference type="NCBI Taxonomy" id="29158"/>
    <lineage>
        <taxon>Eukaryota</taxon>
        <taxon>Metazoa</taxon>
        <taxon>Spiralia</taxon>
        <taxon>Lophotrochozoa</taxon>
        <taxon>Mollusca</taxon>
        <taxon>Bivalvia</taxon>
        <taxon>Autobranchia</taxon>
        <taxon>Pteriomorphia</taxon>
        <taxon>Mytilida</taxon>
        <taxon>Mytiloidea</taxon>
        <taxon>Mytilidae</taxon>
        <taxon>Mytilinae</taxon>
        <taxon>Mytilus</taxon>
    </lineage>
</organism>
<dbReference type="SUPFAM" id="SSF57845">
    <property type="entry name" value="B-box zinc-binding domain"/>
    <property type="match status" value="1"/>
</dbReference>
<feature type="domain" description="RING-type" evidence="7">
    <location>
        <begin position="22"/>
        <end position="69"/>
    </location>
</feature>
<sequence>MANAENRDNSEMSRKTATIFDCSICLEEFKNPKYLPCLHTYCETCLQTYIESTAKADDRNTYFACPVCRLSVTLPDSSNYKFGTIASQLPFNHLIFSLMTDSKSKDKVIKVAYSCDPCARVGDDVKAMHWCQQCNELLCSPCLKSFHNRLKDSGKHKVLAISEGHKIPKLPDDQVNEPCDVHTGKLYEVFCLDHSEMCCIICLAVNHRECRNIKPIEEVIELCMENEIEVAVIKNLNCIKRHMTELIKNKRSQIERLSAEKERIISESECSIDKAIGKLENLKSEIKINVSNTCLSKVRPIQEQIDIFSGFDENILQNERFLTTVKDHGNGKQVFLTLQKIKKTLHVQRKKFEEAAENDETDNSIFELMLDQSLTNILMLKAIPFDLNTKQIKGWKGNSKTEIIKHLDKIAERFDAIRSLKDRSQSKDTKRTDTNSKEEINPDHTSYKSNQIEAAGFAHEALFENEEGILQIFKGDEISASSEEEQGSFNLHDHSMKMISRRHPKQDRRKGNREKRRFHDKNKH</sequence>
<comment type="caution">
    <text evidence="9">The sequence shown here is derived from an EMBL/GenBank/DDBJ whole genome shotgun (WGS) entry which is preliminary data.</text>
</comment>
<dbReference type="Gene3D" id="3.30.40.10">
    <property type="entry name" value="Zinc/RING finger domain, C3HC4 (zinc finger)"/>
    <property type="match status" value="1"/>
</dbReference>
<evidence type="ECO:0000256" key="3">
    <source>
        <dbReference type="ARBA" id="ARBA00022833"/>
    </source>
</evidence>
<evidence type="ECO:0000256" key="4">
    <source>
        <dbReference type="PROSITE-ProRule" id="PRU00024"/>
    </source>
</evidence>
<dbReference type="GO" id="GO:0008270">
    <property type="term" value="F:zinc ion binding"/>
    <property type="evidence" value="ECO:0007669"/>
    <property type="project" value="UniProtKB-KW"/>
</dbReference>
<dbReference type="EMBL" id="UYJE01006747">
    <property type="protein sequence ID" value="VDI48598.1"/>
    <property type="molecule type" value="Genomic_DNA"/>
</dbReference>
<dbReference type="Pfam" id="PF13445">
    <property type="entry name" value="zf-RING_UBOX"/>
    <property type="match status" value="1"/>
</dbReference>
<evidence type="ECO:0000313" key="9">
    <source>
        <dbReference type="EMBL" id="VDI48598.1"/>
    </source>
</evidence>
<name>A0A8B6FH19_MYTGA</name>
<dbReference type="PANTHER" id="PTHR25462">
    <property type="entry name" value="BONUS, ISOFORM C-RELATED"/>
    <property type="match status" value="1"/>
</dbReference>
<reference evidence="9" key="1">
    <citation type="submission" date="2018-11" db="EMBL/GenBank/DDBJ databases">
        <authorList>
            <person name="Alioto T."/>
            <person name="Alioto T."/>
        </authorList>
    </citation>
    <scope>NUCLEOTIDE SEQUENCE</scope>
</reference>
<dbReference type="PROSITE" id="PS50119">
    <property type="entry name" value="ZF_BBOX"/>
    <property type="match status" value="1"/>
</dbReference>
<evidence type="ECO:0000256" key="2">
    <source>
        <dbReference type="ARBA" id="ARBA00022771"/>
    </source>
</evidence>
<evidence type="ECO:0000256" key="6">
    <source>
        <dbReference type="SAM" id="MobiDB-lite"/>
    </source>
</evidence>